<accession>A0A3Q9R4N8</accession>
<dbReference type="EMBL" id="MK061412">
    <property type="protein sequence ID" value="AZU97097.1"/>
    <property type="molecule type" value="Genomic_DNA"/>
</dbReference>
<sequence>MEWHYFHEYRRLAEEGKTKHLSCPDCNNRLTTVLGTGDEPVLWCAVCDTLIKPGLDVYDQIRAVVKEHNV</sequence>
<organism evidence="1 2">
    <name type="scientific">Streptomyces phage Gilson</name>
    <dbReference type="NCBI Taxonomy" id="2488789"/>
    <lineage>
        <taxon>Viruses</taxon>
        <taxon>Duplodnaviria</taxon>
        <taxon>Heunggongvirae</taxon>
        <taxon>Uroviricota</taxon>
        <taxon>Caudoviricetes</taxon>
        <taxon>Stanwilliamsviridae</taxon>
        <taxon>Loccivirinae</taxon>
        <taxon>Gilsonvirus</taxon>
        <taxon>Gilsonvirus gilson</taxon>
    </lineage>
</organism>
<name>A0A3Q9R4N8_9CAUD</name>
<proteinExistence type="predicted"/>
<reference evidence="1 2" key="1">
    <citation type="submission" date="2018-10" db="EMBL/GenBank/DDBJ databases">
        <authorList>
            <person name="Soria N.A."/>
            <person name="Batley M.G."/>
            <person name="Hanafy A."/>
            <person name="Singh N."/>
            <person name="Shaffer C.D."/>
            <person name="Weston-Hafer K.A."/>
            <person name="Russell D.A."/>
            <person name="Pope W.H."/>
            <person name="Jacobs-Sera D."/>
            <person name="Hendrix R.W."/>
            <person name="Hatfull G.F."/>
        </authorList>
    </citation>
    <scope>NUCLEOTIDE SEQUENCE [LARGE SCALE GENOMIC DNA]</scope>
</reference>
<dbReference type="GeneID" id="55612706"/>
<evidence type="ECO:0000313" key="2">
    <source>
        <dbReference type="Proteomes" id="UP000284334"/>
    </source>
</evidence>
<gene>
    <name evidence="1" type="primary">15</name>
    <name evidence="1" type="ORF">SEA_GILSON_15</name>
</gene>
<dbReference type="Proteomes" id="UP000284334">
    <property type="component" value="Segment"/>
</dbReference>
<dbReference type="KEGG" id="vg:55612706"/>
<protein>
    <submittedName>
        <fullName evidence="1">VbhA-like antitoxin</fullName>
    </submittedName>
</protein>
<dbReference type="RefSeq" id="YP_009842482.1">
    <property type="nucleotide sequence ID" value="NC_048742.1"/>
</dbReference>
<keyword evidence="2" id="KW-1185">Reference proteome</keyword>
<evidence type="ECO:0000313" key="1">
    <source>
        <dbReference type="EMBL" id="AZU97097.1"/>
    </source>
</evidence>